<evidence type="ECO:0000256" key="1">
    <source>
        <dbReference type="SAM" id="SignalP"/>
    </source>
</evidence>
<dbReference type="Proteomes" id="UP000838324">
    <property type="component" value="Unassembled WGS sequence"/>
</dbReference>
<name>A0ABM9BTT4_9BACL</name>
<organism evidence="2 3">
    <name type="scientific">Paenibacillus auburnensis</name>
    <dbReference type="NCBI Taxonomy" id="2905649"/>
    <lineage>
        <taxon>Bacteria</taxon>
        <taxon>Bacillati</taxon>
        <taxon>Bacillota</taxon>
        <taxon>Bacilli</taxon>
        <taxon>Bacillales</taxon>
        <taxon>Paenibacillaceae</taxon>
        <taxon>Paenibacillus</taxon>
    </lineage>
</organism>
<feature type="signal peptide" evidence="1">
    <location>
        <begin position="1"/>
        <end position="29"/>
    </location>
</feature>
<dbReference type="EMBL" id="CAKMMG010000001">
    <property type="protein sequence ID" value="CAH1194487.1"/>
    <property type="molecule type" value="Genomic_DNA"/>
</dbReference>
<proteinExistence type="predicted"/>
<dbReference type="Gene3D" id="3.40.190.10">
    <property type="entry name" value="Periplasmic binding protein-like II"/>
    <property type="match status" value="2"/>
</dbReference>
<protein>
    <submittedName>
        <fullName evidence="2">Lipoprotein LipO</fullName>
    </submittedName>
</protein>
<evidence type="ECO:0000313" key="2">
    <source>
        <dbReference type="EMBL" id="CAH1194487.1"/>
    </source>
</evidence>
<keyword evidence="2" id="KW-0449">Lipoprotein</keyword>
<comment type="caution">
    <text evidence="2">The sequence shown here is derived from an EMBL/GenBank/DDBJ whole genome shotgun (WGS) entry which is preliminary data.</text>
</comment>
<dbReference type="PANTHER" id="PTHR43649">
    <property type="entry name" value="ARABINOSE-BINDING PROTEIN-RELATED"/>
    <property type="match status" value="1"/>
</dbReference>
<feature type="chain" id="PRO_5047158685" evidence="1">
    <location>
        <begin position="30"/>
        <end position="564"/>
    </location>
</feature>
<accession>A0ABM9BTT4</accession>
<keyword evidence="3" id="KW-1185">Reference proteome</keyword>
<keyword evidence="1" id="KW-0732">Signal</keyword>
<dbReference type="InterPro" id="IPR050490">
    <property type="entry name" value="Bact_solute-bd_prot1"/>
</dbReference>
<dbReference type="PANTHER" id="PTHR43649:SF12">
    <property type="entry name" value="DIACETYLCHITOBIOSE BINDING PROTEIN DASA"/>
    <property type="match status" value="1"/>
</dbReference>
<sequence length="564" mass="62045">MKTKKMLPLLGMSVLLASSIAGCSGNNNAAGGNNASGNAANTKAETENAYKDKYDPEVTITTVWGVDPELKFKNGETIENNVSTKWAKEKFGINIKSLWSITDTNGAFGTKLRLAMSSGQEMPDVVTIGTGDATIAQDLIDSGMYREVGTLFDQYASATWKEAMAQDPNVWNQYSRNGKKMGLPVLDYAYNHDYILWIRQDWLDKLNMKAPTTIDELEKVMDAFKNQNPDGLAPDKVIPLSIGFKTSMNTWMGDPSWIFGAYGTLPQQWNVAADGKLEYGSVNAGMKQGLEKLKDWLAKGYIPQEAALWDENKTSEPAVAGTAGIIPGPYWMSGWPLQDTVKNVPDAVWAPINIPAGPDGTVMRHGTQFTNGVTLISTKMKNPEAFFTYENYLYDNFANPQPGSELDNGLFAGYDYELDASGKMVANDQISGGYVNSVRYLLVRDGARIPDAQMKALLNLANGAQPTTRLEKDVAVNYGKGTPAAAKVLLQQEDKSFKNMFTGPTTETMKAKLDYLNKIENQTFNEIIYGKQPLDSFDSFVTTWNAGGGEQITKEVNEWYDSVK</sequence>
<gene>
    <name evidence="2" type="primary">lipO_3</name>
    <name evidence="2" type="ORF">PAECIP111892_01678</name>
</gene>
<reference evidence="2" key="1">
    <citation type="submission" date="2022-01" db="EMBL/GenBank/DDBJ databases">
        <authorList>
            <person name="Criscuolo A."/>
        </authorList>
    </citation>
    <scope>NUCLEOTIDE SEQUENCE</scope>
    <source>
        <strain evidence="2">CIP111892</strain>
    </source>
</reference>
<dbReference type="RefSeq" id="WP_236331781.1">
    <property type="nucleotide sequence ID" value="NZ_CAKMMG010000001.1"/>
</dbReference>
<dbReference type="SUPFAM" id="SSF53850">
    <property type="entry name" value="Periplasmic binding protein-like II"/>
    <property type="match status" value="1"/>
</dbReference>
<evidence type="ECO:0000313" key="3">
    <source>
        <dbReference type="Proteomes" id="UP000838324"/>
    </source>
</evidence>
<dbReference type="PROSITE" id="PS51257">
    <property type="entry name" value="PROKAR_LIPOPROTEIN"/>
    <property type="match status" value="1"/>
</dbReference>